<reference evidence="2" key="1">
    <citation type="journal article" date="2020" name="J Insects Food Feed">
        <title>The yellow mealworm (Tenebrio molitor) genome: a resource for the emerging insects as food and feed industry.</title>
        <authorList>
            <person name="Eriksson T."/>
            <person name="Andere A."/>
            <person name="Kelstrup H."/>
            <person name="Emery V."/>
            <person name="Picard C."/>
        </authorList>
    </citation>
    <scope>NUCLEOTIDE SEQUENCE</scope>
    <source>
        <strain evidence="2">Stoneville</strain>
        <tissue evidence="2">Whole head</tissue>
    </source>
</reference>
<name>A0A8J6HA58_TENMO</name>
<sequence>MERGRRRGTGVADNFTKKHLSSSRTISSARITAANGHELRVSSQLLDFVRIACSRKMKSEMFRKRKHDVRNGLKVFEERGRITNSSARERDTWRAARARATRTDRWQSEESEKCLSHCVRATETELVNMAPREPPYHIYPVAPVLQEVPTRGPPCEDVGETSQGVPWRRSDYRFGVIRCLSRVDEHSPCPAPQILSTCSHQRSSDVHLPERHREIRLHSSCTPPNLKQKNLPSHRTPNGRHNVKSEPRHHHHQTPELVLTHPPTPVPHYSSVEVIKRDRNYLISRVLARRAGQGRRQRAGAETFSSWCIICDFFGPGIPGEVHAIQLGFPPGSFFSEFYRNFPFPLLIVKSRKLSVAICKWSVRLKMSHSLRETIDSSVLIERTSHRSFVGRLIAKRSIVAFATGLIDQNVI</sequence>
<evidence type="ECO:0000313" key="2">
    <source>
        <dbReference type="EMBL" id="KAH0810915.1"/>
    </source>
</evidence>
<proteinExistence type="predicted"/>
<accession>A0A8J6HA58</accession>
<evidence type="ECO:0000313" key="3">
    <source>
        <dbReference type="Proteomes" id="UP000719412"/>
    </source>
</evidence>
<comment type="caution">
    <text evidence="2">The sequence shown here is derived from an EMBL/GenBank/DDBJ whole genome shotgun (WGS) entry which is preliminary data.</text>
</comment>
<dbReference type="Proteomes" id="UP000719412">
    <property type="component" value="Unassembled WGS sequence"/>
</dbReference>
<feature type="compositionally biased region" description="Polar residues" evidence="1">
    <location>
        <begin position="219"/>
        <end position="236"/>
    </location>
</feature>
<keyword evidence="3" id="KW-1185">Reference proteome</keyword>
<gene>
    <name evidence="2" type="ORF">GEV33_011877</name>
</gene>
<dbReference type="EMBL" id="JABDTM020027173">
    <property type="protein sequence ID" value="KAH0810915.1"/>
    <property type="molecule type" value="Genomic_DNA"/>
</dbReference>
<feature type="region of interest" description="Disordered" evidence="1">
    <location>
        <begin position="217"/>
        <end position="262"/>
    </location>
</feature>
<reference evidence="2" key="2">
    <citation type="submission" date="2021-08" db="EMBL/GenBank/DDBJ databases">
        <authorList>
            <person name="Eriksson T."/>
        </authorList>
    </citation>
    <scope>NUCLEOTIDE SEQUENCE</scope>
    <source>
        <strain evidence="2">Stoneville</strain>
        <tissue evidence="2">Whole head</tissue>
    </source>
</reference>
<feature type="compositionally biased region" description="Basic residues" evidence="1">
    <location>
        <begin position="237"/>
        <end position="252"/>
    </location>
</feature>
<dbReference type="AlphaFoldDB" id="A0A8J6HA58"/>
<protein>
    <submittedName>
        <fullName evidence="2">Uncharacterized protein</fullName>
    </submittedName>
</protein>
<organism evidence="2 3">
    <name type="scientific">Tenebrio molitor</name>
    <name type="common">Yellow mealworm beetle</name>
    <dbReference type="NCBI Taxonomy" id="7067"/>
    <lineage>
        <taxon>Eukaryota</taxon>
        <taxon>Metazoa</taxon>
        <taxon>Ecdysozoa</taxon>
        <taxon>Arthropoda</taxon>
        <taxon>Hexapoda</taxon>
        <taxon>Insecta</taxon>
        <taxon>Pterygota</taxon>
        <taxon>Neoptera</taxon>
        <taxon>Endopterygota</taxon>
        <taxon>Coleoptera</taxon>
        <taxon>Polyphaga</taxon>
        <taxon>Cucujiformia</taxon>
        <taxon>Tenebrionidae</taxon>
        <taxon>Tenebrio</taxon>
    </lineage>
</organism>
<evidence type="ECO:0000256" key="1">
    <source>
        <dbReference type="SAM" id="MobiDB-lite"/>
    </source>
</evidence>